<dbReference type="KEGG" id="vg:18158423"/>
<accession>Q1HTT2</accession>
<evidence type="ECO:0000313" key="3">
    <source>
        <dbReference type="Proteomes" id="UP000144311"/>
    </source>
</evidence>
<dbReference type="EMBL" id="AH015635">
    <property type="protein sequence ID" value="ABD51454.1"/>
    <property type="molecule type" value="Genomic_DNA"/>
</dbReference>
<reference evidence="2 3" key="2">
    <citation type="submission" date="2011-10" db="EMBL/GenBank/DDBJ databases">
        <authorList>
            <person name="Darby A."/>
        </authorList>
    </citation>
    <scope>NUCLEOTIDE SEQUENCE [LARGE SCALE GENOMIC DNA]</scope>
    <source>
        <strain evidence="2">Red squirrel UK</strain>
    </source>
</reference>
<organism evidence="1">
    <name type="scientific">Squirrelpox virus</name>
    <dbReference type="NCBI Taxonomy" id="240426"/>
    <lineage>
        <taxon>Viruses</taxon>
        <taxon>Varidnaviria</taxon>
        <taxon>Bamfordvirae</taxon>
        <taxon>Nucleocytoviricota</taxon>
        <taxon>Pokkesviricetes</taxon>
        <taxon>Chitovirales</taxon>
        <taxon>Poxviridae</taxon>
        <taxon>Chordopoxvirinae</taxon>
        <taxon>Sciuripoxvirus</taxon>
        <taxon>Sciuripoxvirus squirrelpox</taxon>
    </lineage>
</organism>
<proteinExistence type="predicted"/>
<sequence>MGYRGFLVNAILRVLQERETKLETDLLKRVSDELIVAPATLYLCMQEAVATHAWLLPDDVIGASMEGDWEIFDRLTDDILHARGVMEDCLGMIGRISRKDMFTDAIHAFMDKNMIGLMVSAVHHLSHRPRFYNVLFEWHLCVSLVFSQDTVYRFEHLLLESAETIARNMARRIRSIDDTSRAYAELVDMIRLPYISTVALWSVLRMEVARHVVAADVRRFIEACPFILREGQRFISFVSGIVREKRLFVRMIIKLMRALHSENDLDRLVCVYSQCYADLAGSERARGFRFVETPEFLCRVLTETRDESAVGAVGALAERLPSPARTKLERLIRAQTVKRVLSSCDLHRTSGCVDQVSRVLTPRSTSVLRRFVGSVSGGCVIRGGRLRCLLVCPYTLPEYLPQGTVELEEGLAPELDAELREMRANNPDLRFSLSPHFGYAEFDVTARDGSGVCRVTGHTAHAIAMLLAARAGAEGVQRSAVVEALGNKHVAEAAIERLVTHGLLEARDTTLIVSDDLQESVDLTNQK</sequence>
<dbReference type="Proteomes" id="UP000144311">
    <property type="component" value="Segment"/>
</dbReference>
<protein>
    <submittedName>
        <fullName evidence="1">A12L</fullName>
    </submittedName>
    <submittedName>
        <fullName evidence="2">Hypothetical pox protein</fullName>
    </submittedName>
</protein>
<keyword evidence="3" id="KW-1185">Reference proteome</keyword>
<dbReference type="RefSeq" id="YP_008658445.1">
    <property type="nucleotide sequence ID" value="NC_022563.1"/>
</dbReference>
<dbReference type="EMBL" id="HE601899">
    <property type="protein sequence ID" value="CCD83203.1"/>
    <property type="molecule type" value="Genomic_DNA"/>
</dbReference>
<dbReference type="GeneID" id="18158423"/>
<name>Q1HTT2_9POXV</name>
<evidence type="ECO:0000313" key="1">
    <source>
        <dbReference type="EMBL" id="ABD51454.1"/>
    </source>
</evidence>
<gene>
    <name evidence="1" type="primary">A12L</name>
    <name evidence="2" type="ORF">SQPV_0200</name>
</gene>
<evidence type="ECO:0000313" key="2">
    <source>
        <dbReference type="EMBL" id="CCD83203.1"/>
    </source>
</evidence>
<reference evidence="2 3" key="3">
    <citation type="submission" date="2013-10" db="EMBL/GenBank/DDBJ databases">
        <title>The genome of epidemic Squirrel Poxvirus reveals novel virulence genes.</title>
        <authorList>
            <person name="Darby A.C."/>
            <person name="McInnes C.J."/>
            <person name="Kjaer K.H."/>
            <person name="Wood A.R."/>
            <person name="Hughes M."/>
            <person name="Martensen P.M."/>
            <person name="Radford A.D."/>
            <person name="Hall N."/>
            <person name="Chantrey J."/>
        </authorList>
    </citation>
    <scope>NUCLEOTIDE SEQUENCE [LARGE SCALE GENOMIC DNA]</scope>
    <source>
        <strain evidence="2">Red squirrel UK</strain>
    </source>
</reference>
<reference evidence="1" key="1">
    <citation type="journal article" date="2006" name="J. Gen. Virol.">
        <title>Genomic characterization of a novel poxvirus contributing to the decline of the red squirrel (Sciurus vulgaris) in the UK.</title>
        <authorList>
            <person name="McInnes C.J."/>
            <person name="Wood A.R."/>
            <person name="Thomas K."/>
            <person name="Sainsbury A.W."/>
            <person name="Gurnell J."/>
            <person name="Dein F.J."/>
            <person name="Nettleton P.F."/>
        </authorList>
    </citation>
    <scope>NUCLEOTIDE SEQUENCE</scope>
    <source>
        <strain evidence="1">1296/99</strain>
    </source>
</reference>
<dbReference type="OrthoDB" id="32616at10239"/>